<dbReference type="HAMAP" id="MF_00351">
    <property type="entry name" value="RNA_methyltransf_FlpA"/>
    <property type="match status" value="1"/>
</dbReference>
<dbReference type="CDD" id="cd12318">
    <property type="entry name" value="RRM5_RBM19_like"/>
    <property type="match status" value="1"/>
</dbReference>
<feature type="compositionally biased region" description="Basic and acidic residues" evidence="14">
    <location>
        <begin position="110"/>
        <end position="142"/>
    </location>
</feature>
<evidence type="ECO:0000256" key="13">
    <source>
        <dbReference type="PROSITE-ProRule" id="PRU00176"/>
    </source>
</evidence>
<evidence type="ECO:0000256" key="2">
    <source>
        <dbReference type="ARBA" id="ARBA00010632"/>
    </source>
</evidence>
<dbReference type="GO" id="GO:0003723">
    <property type="term" value="F:RNA binding"/>
    <property type="evidence" value="ECO:0007669"/>
    <property type="project" value="UniProtKB-UniRule"/>
</dbReference>
<dbReference type="GO" id="GO:1990259">
    <property type="term" value="F:histone H2AQ104 methyltransferase activity"/>
    <property type="evidence" value="ECO:0007669"/>
    <property type="project" value="TreeGrafter"/>
</dbReference>
<comment type="similarity">
    <text evidence="2">Belongs to the methyltransferase superfamily. Fibrillarin family.</text>
</comment>
<keyword evidence="7" id="KW-0949">S-adenosyl-L-methionine</keyword>
<dbReference type="PANTHER" id="PTHR10335:SF17">
    <property type="entry name" value="FIBRILLARIN"/>
    <property type="match status" value="1"/>
</dbReference>
<dbReference type="Gene3D" id="3.30.200.20">
    <property type="entry name" value="Phosphorylase Kinase, domain 1"/>
    <property type="match status" value="1"/>
</dbReference>
<feature type="compositionally biased region" description="Gly residues" evidence="14">
    <location>
        <begin position="969"/>
        <end position="982"/>
    </location>
</feature>
<dbReference type="PROSITE" id="PS50102">
    <property type="entry name" value="RRM"/>
    <property type="match status" value="5"/>
</dbReference>
<dbReference type="InterPro" id="IPR035979">
    <property type="entry name" value="RBD_domain_sf"/>
</dbReference>
<keyword evidence="4" id="KW-0698">rRNA processing</keyword>
<evidence type="ECO:0000256" key="10">
    <source>
        <dbReference type="ARBA" id="ARBA00023274"/>
    </source>
</evidence>
<evidence type="ECO:0000256" key="9">
    <source>
        <dbReference type="ARBA" id="ARBA00023242"/>
    </source>
</evidence>
<feature type="domain" description="RRM" evidence="15">
    <location>
        <begin position="498"/>
        <end position="570"/>
    </location>
</feature>
<comment type="caution">
    <text evidence="16">The sequence shown here is derived from an EMBL/GenBank/DDBJ whole genome shotgun (WGS) entry which is preliminary data.</text>
</comment>
<dbReference type="SMART" id="SM01206">
    <property type="entry name" value="Fibrillarin"/>
    <property type="match status" value="1"/>
</dbReference>
<evidence type="ECO:0000256" key="14">
    <source>
        <dbReference type="SAM" id="MobiDB-lite"/>
    </source>
</evidence>
<keyword evidence="5" id="KW-0489">Methyltransferase</keyword>
<feature type="domain" description="RRM" evidence="15">
    <location>
        <begin position="3"/>
        <end position="80"/>
    </location>
</feature>
<dbReference type="InterPro" id="IPR029063">
    <property type="entry name" value="SAM-dependent_MTases_sf"/>
</dbReference>
<feature type="region of interest" description="Disordered" evidence="14">
    <location>
        <begin position="224"/>
        <end position="295"/>
    </location>
</feature>
<dbReference type="Pfam" id="PF00076">
    <property type="entry name" value="RRM_1"/>
    <property type="match status" value="5"/>
</dbReference>
<dbReference type="EMBL" id="CAMXCT030000857">
    <property type="protein sequence ID" value="CAL4771373.1"/>
    <property type="molecule type" value="Genomic_DNA"/>
</dbReference>
<evidence type="ECO:0000256" key="11">
    <source>
        <dbReference type="ARBA" id="ARBA00032245"/>
    </source>
</evidence>
<evidence type="ECO:0000256" key="8">
    <source>
        <dbReference type="ARBA" id="ARBA00022884"/>
    </source>
</evidence>
<evidence type="ECO:0000256" key="1">
    <source>
        <dbReference type="ARBA" id="ARBA00004604"/>
    </source>
</evidence>
<feature type="region of interest" description="Disordered" evidence="14">
    <location>
        <begin position="105"/>
        <end position="204"/>
    </location>
</feature>
<evidence type="ECO:0000256" key="12">
    <source>
        <dbReference type="ARBA" id="ARBA00047568"/>
    </source>
</evidence>
<comment type="subcellular location">
    <subcellularLocation>
        <location evidence="1">Nucleus</location>
        <location evidence="1">Nucleolus</location>
    </subcellularLocation>
</comment>
<dbReference type="Proteomes" id="UP001152797">
    <property type="component" value="Unassembled WGS sequence"/>
</dbReference>
<organism evidence="16">
    <name type="scientific">Cladocopium goreaui</name>
    <dbReference type="NCBI Taxonomy" id="2562237"/>
    <lineage>
        <taxon>Eukaryota</taxon>
        <taxon>Sar</taxon>
        <taxon>Alveolata</taxon>
        <taxon>Dinophyceae</taxon>
        <taxon>Suessiales</taxon>
        <taxon>Symbiodiniaceae</taxon>
        <taxon>Cladocopium</taxon>
    </lineage>
</organism>
<comment type="catalytic activity">
    <reaction evidence="12">
        <text>L-glutaminyl-[histone H2A] + S-adenosyl-L-methionine = N(5)-methyl-L-glutaminyl-[histone H2A] + S-adenosyl-L-homocysteine + H(+)</text>
        <dbReference type="Rhea" id="RHEA:50904"/>
        <dbReference type="Rhea" id="RHEA-COMP:12837"/>
        <dbReference type="Rhea" id="RHEA-COMP:12839"/>
        <dbReference type="ChEBI" id="CHEBI:15378"/>
        <dbReference type="ChEBI" id="CHEBI:30011"/>
        <dbReference type="ChEBI" id="CHEBI:57856"/>
        <dbReference type="ChEBI" id="CHEBI:59789"/>
        <dbReference type="ChEBI" id="CHEBI:61891"/>
    </reaction>
</comment>
<dbReference type="EMBL" id="CAMXCT010000857">
    <property type="protein sequence ID" value="CAI3984061.1"/>
    <property type="molecule type" value="Genomic_DNA"/>
</dbReference>
<dbReference type="InterPro" id="IPR020813">
    <property type="entry name" value="Fibrillarin_CS"/>
</dbReference>
<keyword evidence="10" id="KW-0687">Ribonucleoprotein</keyword>
<dbReference type="CDD" id="cd12317">
    <property type="entry name" value="RRM4_RBM19_RRM3_MRD1"/>
    <property type="match status" value="1"/>
</dbReference>
<dbReference type="GO" id="GO:0032040">
    <property type="term" value="C:small-subunit processome"/>
    <property type="evidence" value="ECO:0007669"/>
    <property type="project" value="TreeGrafter"/>
</dbReference>
<reference evidence="17 18" key="2">
    <citation type="submission" date="2024-05" db="EMBL/GenBank/DDBJ databases">
        <authorList>
            <person name="Chen Y."/>
            <person name="Shah S."/>
            <person name="Dougan E. K."/>
            <person name="Thang M."/>
            <person name="Chan C."/>
        </authorList>
    </citation>
    <scope>NUCLEOTIDE SEQUENCE [LARGE SCALE GENOMIC DNA]</scope>
</reference>
<feature type="compositionally biased region" description="Low complexity" evidence="14">
    <location>
        <begin position="262"/>
        <end position="282"/>
    </location>
</feature>
<name>A0A9P1C2X8_9DINO</name>
<dbReference type="SUPFAM" id="SSF54928">
    <property type="entry name" value="RNA-binding domain, RBD"/>
    <property type="match status" value="3"/>
</dbReference>
<dbReference type="Gene3D" id="3.30.70.330">
    <property type="match status" value="5"/>
</dbReference>
<evidence type="ECO:0000259" key="15">
    <source>
        <dbReference type="PROSITE" id="PS50102"/>
    </source>
</evidence>
<keyword evidence="6" id="KW-0808">Transferase</keyword>
<dbReference type="InterPro" id="IPR000692">
    <property type="entry name" value="Fibrillarin"/>
</dbReference>
<dbReference type="InterPro" id="IPR034423">
    <property type="entry name" value="RBM19_RRM5"/>
</dbReference>
<evidence type="ECO:0000313" key="18">
    <source>
        <dbReference type="Proteomes" id="UP001152797"/>
    </source>
</evidence>
<dbReference type="Gene3D" id="3.40.50.150">
    <property type="entry name" value="Vaccinia Virus protein VP39"/>
    <property type="match status" value="1"/>
</dbReference>
<evidence type="ECO:0000313" key="17">
    <source>
        <dbReference type="EMBL" id="CAL4771373.1"/>
    </source>
</evidence>
<dbReference type="InterPro" id="IPR012677">
    <property type="entry name" value="Nucleotide-bd_a/b_plait_sf"/>
</dbReference>
<dbReference type="AlphaFoldDB" id="A0A9P1C2X8"/>
<keyword evidence="18" id="KW-1185">Reference proteome</keyword>
<evidence type="ECO:0000256" key="5">
    <source>
        <dbReference type="ARBA" id="ARBA00022603"/>
    </source>
</evidence>
<dbReference type="OrthoDB" id="439639at2759"/>
<feature type="compositionally biased region" description="Basic residues" evidence="14">
    <location>
        <begin position="953"/>
        <end position="968"/>
    </location>
</feature>
<feature type="region of interest" description="Disordered" evidence="14">
    <location>
        <begin position="939"/>
        <end position="983"/>
    </location>
</feature>
<dbReference type="GO" id="GO:0000494">
    <property type="term" value="P:box C/D sno(s)RNA 3'-end processing"/>
    <property type="evidence" value="ECO:0007669"/>
    <property type="project" value="TreeGrafter"/>
</dbReference>
<protein>
    <recommendedName>
        <fullName evidence="3">rRNA 2'-O-methyltransferase fibrillarin</fullName>
    </recommendedName>
    <alternativeName>
        <fullName evidence="11">Histone-glutamine methyltransferase</fullName>
    </alternativeName>
</protein>
<dbReference type="FunFam" id="3.30.200.20:FF:000056">
    <property type="entry name" value="Fibrillarin like 1"/>
    <property type="match status" value="1"/>
</dbReference>
<dbReference type="GO" id="GO:0031428">
    <property type="term" value="C:box C/D methylation guide snoRNP complex"/>
    <property type="evidence" value="ECO:0007669"/>
    <property type="project" value="TreeGrafter"/>
</dbReference>
<dbReference type="CDD" id="cd12320">
    <property type="entry name" value="RRM6_RBM19_RRM5_MRD1"/>
    <property type="match status" value="1"/>
</dbReference>
<dbReference type="Pfam" id="PF01269">
    <property type="entry name" value="Fibrillarin"/>
    <property type="match status" value="1"/>
</dbReference>
<dbReference type="FunFam" id="3.40.50.150:FF:000001">
    <property type="entry name" value="Fibrillarin like 1"/>
    <property type="match status" value="1"/>
</dbReference>
<dbReference type="GO" id="GO:0008649">
    <property type="term" value="F:rRNA methyltransferase activity"/>
    <property type="evidence" value="ECO:0007669"/>
    <property type="project" value="TreeGrafter"/>
</dbReference>
<dbReference type="SMART" id="SM00360">
    <property type="entry name" value="RRM"/>
    <property type="match status" value="5"/>
</dbReference>
<sequence length="1225" mass="132945">MASRVIVKNLPKHASDGRLRDYFGSIGEITDCKIQKTKDGRSRNFAFIGFRNSSEAEAAVKQLHRSFFDTSRVSVEIAHAPGSDALARPWSKYALGSSAYEKRTARKANKKESWQKGNEAEETHSSVEVTKAEATKKQEETRGRRKSAVVKGTKAVRTANIKPTKAGVSDTRTHMEFASSDEDVQGSTPGPAETHERSQQSLAFDDELDDLQYLKMKAQKKVEGLQEEAQETNLEPKASPKKRSKGKRSLKRKSEGVEMADEIAAAESVDAAAAADAEAAAEGPEPGNEGVEDLESSGRLYITNLPYGASEDEIRAHFETLGEVETVVVCKDEDSLKSRGFGYVTYTFPECAVRALAELDLKSFQGRLLRLCAAKQKPAVEPSEQKAKGGTSSYKRKLEERKKKVDAHLEHTWNLLYVSANAAADAASAQLGVSKSELFGKDAENAAVTAALTETSIIQQTKSWLQREGIRVDAFEQKGTALTNSKAVLPEDAKRRDDTLIVKHLPASATAAELRERFARFGALVRCTLAPSNTVAIVQYSDKGAATRAFQKLAFSRYRHVPLYLEWAPEDVFTEGGVVAADAEVGAEEEVDEESRGYLFVKNLNFSTTDDSLKAAFRKCQGFRSAVVMRKKSAVKKGAKKEDKTTLSMGYGFLEFESAAQAQDVLKRKQGVLVDGHAVQLQVSQRGSKMSSGKANVKKAKAQGIKSSSVCVRNVAFEATRKELYQLFGAYGTVVSCRLPKKADYSGHRGFAFIDFASRAEAQAAFEALQHSHLYGRRLVIEPAEEKATDVQNVQMAAAKKQQSQARASEAKKRRKSGVLNAPGEAASFEEALIFFIWKPFWCWPWTSQHVGSTSPATGARDQLIQATGTVHNWSYTSLFGNSLLYLVSNLGPACLAITCATATVTAIALGLRRKFGSDRGPWPQSTYCLAAQLQMGKGGKAKGKGKADGKGGKGKGKVKGGKGKKGGGKGGKGGKGGGKKGGAAKVVIEPHRHEGAFVSKGKDDSLVTRNLVPGESVYGEKRLVAESADGEDKIEYRVWNPFRSKLGAGIVGGIGSCPVKPGAKVLYLGGASGTTVSHVSDMVGPEGVVYAVEFSHRSGRDLTNMAKRRPNVVPIVEDARQPQRYRMLIGMVDVIFSDVAQPDQARIVTHNAGFFLKNNGWVMISIKANCVDSTAAPEAVFASEIDKLRKDGVKPKEQLTLEPYHRDHALVVGIYRASKKKKEE</sequence>
<dbReference type="InterPro" id="IPR000504">
    <property type="entry name" value="RRM_dom"/>
</dbReference>
<gene>
    <name evidence="16" type="ORF">C1SCF055_LOCUS11617</name>
</gene>
<dbReference type="NCBIfam" id="NF003276">
    <property type="entry name" value="PRK04266.1-2"/>
    <property type="match status" value="1"/>
</dbReference>
<feature type="domain" description="RRM" evidence="15">
    <location>
        <begin position="708"/>
        <end position="786"/>
    </location>
</feature>
<dbReference type="PANTHER" id="PTHR10335">
    <property type="entry name" value="RRNA 2-O-METHYLTRANSFERASE FIBRILLARIN"/>
    <property type="match status" value="1"/>
</dbReference>
<evidence type="ECO:0000256" key="4">
    <source>
        <dbReference type="ARBA" id="ARBA00022552"/>
    </source>
</evidence>
<dbReference type="SUPFAM" id="SSF53335">
    <property type="entry name" value="S-adenosyl-L-methionine-dependent methyltransferases"/>
    <property type="match status" value="1"/>
</dbReference>
<evidence type="ECO:0000256" key="7">
    <source>
        <dbReference type="ARBA" id="ARBA00022691"/>
    </source>
</evidence>
<dbReference type="PRINTS" id="PR00052">
    <property type="entry name" value="FIBRILLARIN"/>
</dbReference>
<reference evidence="16" key="1">
    <citation type="submission" date="2022-10" db="EMBL/GenBank/DDBJ databases">
        <authorList>
            <person name="Chen Y."/>
            <person name="Dougan E. K."/>
            <person name="Chan C."/>
            <person name="Rhodes N."/>
            <person name="Thang M."/>
        </authorList>
    </citation>
    <scope>NUCLEOTIDE SEQUENCE</scope>
</reference>
<dbReference type="CDD" id="cd12565">
    <property type="entry name" value="RRM1_MRD1"/>
    <property type="match status" value="1"/>
</dbReference>
<dbReference type="PROSITE" id="PS00566">
    <property type="entry name" value="FIBRILLARIN"/>
    <property type="match status" value="1"/>
</dbReference>
<keyword evidence="9" id="KW-0539">Nucleus</keyword>
<evidence type="ECO:0000256" key="3">
    <source>
        <dbReference type="ARBA" id="ARBA00015190"/>
    </source>
</evidence>
<evidence type="ECO:0000313" key="16">
    <source>
        <dbReference type="EMBL" id="CAI3984061.1"/>
    </source>
</evidence>
<feature type="compositionally biased region" description="Basic residues" evidence="14">
    <location>
        <begin position="239"/>
        <end position="251"/>
    </location>
</feature>
<dbReference type="EMBL" id="CAMXCT020000857">
    <property type="protein sequence ID" value="CAL1137436.1"/>
    <property type="molecule type" value="Genomic_DNA"/>
</dbReference>
<accession>A0A9P1C2X8</accession>
<keyword evidence="8 13" id="KW-0694">RNA-binding</keyword>
<evidence type="ECO:0000256" key="6">
    <source>
        <dbReference type="ARBA" id="ARBA00022679"/>
    </source>
</evidence>
<feature type="domain" description="RRM" evidence="15">
    <location>
        <begin position="298"/>
        <end position="376"/>
    </location>
</feature>
<feature type="domain" description="RRM" evidence="15">
    <location>
        <begin position="597"/>
        <end position="686"/>
    </location>
</feature>
<proteinExistence type="inferred from homology"/>